<feature type="transmembrane region" description="Helical" evidence="1">
    <location>
        <begin position="109"/>
        <end position="131"/>
    </location>
</feature>
<dbReference type="EnsemblMetazoa" id="XM_004928123.4">
    <property type="protein sequence ID" value="XP_004928180.1"/>
    <property type="gene ID" value="LOC101736719"/>
</dbReference>
<evidence type="ECO:0000256" key="1">
    <source>
        <dbReference type="SAM" id="Phobius"/>
    </source>
</evidence>
<dbReference type="GeneID" id="101736719"/>
<dbReference type="RefSeq" id="XP_004928180.1">
    <property type="nucleotide sequence ID" value="XM_004928123.4"/>
</dbReference>
<organism evidence="2 3">
    <name type="scientific">Bombyx mori</name>
    <name type="common">Silk moth</name>
    <dbReference type="NCBI Taxonomy" id="7091"/>
    <lineage>
        <taxon>Eukaryota</taxon>
        <taxon>Metazoa</taxon>
        <taxon>Ecdysozoa</taxon>
        <taxon>Arthropoda</taxon>
        <taxon>Hexapoda</taxon>
        <taxon>Insecta</taxon>
        <taxon>Pterygota</taxon>
        <taxon>Neoptera</taxon>
        <taxon>Endopterygota</taxon>
        <taxon>Lepidoptera</taxon>
        <taxon>Glossata</taxon>
        <taxon>Ditrysia</taxon>
        <taxon>Bombycoidea</taxon>
        <taxon>Bombycidae</taxon>
        <taxon>Bombycinae</taxon>
        <taxon>Bombyx</taxon>
    </lineage>
</organism>
<feature type="transmembrane region" description="Helical" evidence="1">
    <location>
        <begin position="80"/>
        <end position="103"/>
    </location>
</feature>
<keyword evidence="1" id="KW-0472">Membrane</keyword>
<dbReference type="KEGG" id="bmor:101736719"/>
<proteinExistence type="predicted"/>
<feature type="transmembrane region" description="Helical" evidence="1">
    <location>
        <begin position="44"/>
        <end position="68"/>
    </location>
</feature>
<dbReference type="AlphaFoldDB" id="A0A8R1WI46"/>
<reference evidence="3" key="1">
    <citation type="journal article" date="2008" name="Insect Biochem. Mol. Biol.">
        <title>The genome of a lepidopteran model insect, the silkworm Bombyx mori.</title>
        <authorList>
            <consortium name="International Silkworm Genome Consortium"/>
        </authorList>
    </citation>
    <scope>NUCLEOTIDE SEQUENCE [LARGE SCALE GENOMIC DNA]</scope>
    <source>
        <strain evidence="3">p50T</strain>
    </source>
</reference>
<accession>A0A8R1WI46</accession>
<reference evidence="2" key="2">
    <citation type="submission" date="2022-06" db="UniProtKB">
        <authorList>
            <consortium name="EnsemblMetazoa"/>
        </authorList>
    </citation>
    <scope>IDENTIFICATION</scope>
    <source>
        <strain evidence="2">p50T (Dazao)</strain>
    </source>
</reference>
<keyword evidence="1" id="KW-0812">Transmembrane</keyword>
<evidence type="ECO:0000313" key="3">
    <source>
        <dbReference type="Proteomes" id="UP000005204"/>
    </source>
</evidence>
<protein>
    <submittedName>
        <fullName evidence="2">Uncharacterized protein</fullName>
    </submittedName>
</protein>
<keyword evidence="1" id="KW-1133">Transmembrane helix</keyword>
<name>A0A8R1WI46_BOMMO</name>
<sequence length="142" mass="16132">MTVLDQLPDVDSFFGVDLKTGSMVVASIGIIHPTSFGCTFFLPLSYLLVTIWIMVALFFAASVVLFCGVYKDDSFLCTIWIWYAVVFAVVMLIMMVLLALVFTSRKQRTRVLVAITGMLWYILTIYFVLVVNSHRKRLQKSI</sequence>
<evidence type="ECO:0000313" key="2">
    <source>
        <dbReference type="EnsemblMetazoa" id="XP_004928180.1"/>
    </source>
</evidence>
<dbReference type="Proteomes" id="UP000005204">
    <property type="component" value="Unassembled WGS sequence"/>
</dbReference>
<keyword evidence="3" id="KW-1185">Reference proteome</keyword>